<protein>
    <submittedName>
        <fullName evidence="1">Uncharacterized protein</fullName>
    </submittedName>
</protein>
<gene>
    <name evidence="1" type="ORF">MGAL_10B091286</name>
</gene>
<name>A0A8B6BVW2_MYTGA</name>
<dbReference type="OrthoDB" id="6149069at2759"/>
<reference evidence="1" key="1">
    <citation type="submission" date="2018-11" db="EMBL/GenBank/DDBJ databases">
        <authorList>
            <person name="Alioto T."/>
            <person name="Alioto T."/>
        </authorList>
    </citation>
    <scope>NUCLEOTIDE SEQUENCE</scope>
</reference>
<dbReference type="Proteomes" id="UP000596742">
    <property type="component" value="Unassembled WGS sequence"/>
</dbReference>
<dbReference type="Pfam" id="PF12796">
    <property type="entry name" value="Ank_2"/>
    <property type="match status" value="1"/>
</dbReference>
<dbReference type="InterPro" id="IPR002110">
    <property type="entry name" value="Ankyrin_rpt"/>
</dbReference>
<evidence type="ECO:0000313" key="2">
    <source>
        <dbReference type="Proteomes" id="UP000596742"/>
    </source>
</evidence>
<dbReference type="Gene3D" id="1.25.40.20">
    <property type="entry name" value="Ankyrin repeat-containing domain"/>
    <property type="match status" value="1"/>
</dbReference>
<keyword evidence="2" id="KW-1185">Reference proteome</keyword>
<dbReference type="EMBL" id="UYJE01000736">
    <property type="protein sequence ID" value="VDH95943.1"/>
    <property type="molecule type" value="Genomic_DNA"/>
</dbReference>
<dbReference type="SMART" id="SM00248">
    <property type="entry name" value="ANK"/>
    <property type="match status" value="5"/>
</dbReference>
<evidence type="ECO:0000313" key="1">
    <source>
        <dbReference type="EMBL" id="VDH95943.1"/>
    </source>
</evidence>
<organism evidence="1 2">
    <name type="scientific">Mytilus galloprovincialis</name>
    <name type="common">Mediterranean mussel</name>
    <dbReference type="NCBI Taxonomy" id="29158"/>
    <lineage>
        <taxon>Eukaryota</taxon>
        <taxon>Metazoa</taxon>
        <taxon>Spiralia</taxon>
        <taxon>Lophotrochozoa</taxon>
        <taxon>Mollusca</taxon>
        <taxon>Bivalvia</taxon>
        <taxon>Autobranchia</taxon>
        <taxon>Pteriomorphia</taxon>
        <taxon>Mytilida</taxon>
        <taxon>Mytiloidea</taxon>
        <taxon>Mytilidae</taxon>
        <taxon>Mytilinae</taxon>
        <taxon>Mytilus</taxon>
    </lineage>
</organism>
<sequence length="913" mass="106273">MEHEEEIFIKIQSIYYPELAEKIISFLYSDQLYAWSYRDKSMESKIISANDEDLTYELISCINNFIELKLTFSLFKESYIRHYFPLYLLRNIGKLDGKGLTVNHTQDQMLISVIIRDKNITICVDPGISLTNALEFKYIDIIKWLLKNTDHSLIDFRNLIRYKRDGVALNSVECVQFILENVKHDMIDMTKLLMNMCCSSNNEAKHAIYWMVDNVDNSLIDYDICISEILRLSNLKMFIDSILYIVKKKSHICLNINHVVYKCCHYGLFDVMLKVLQNVDQELFEKEELINYMNPGDNEDCWNKIVELTLSWMKYGDFNRFLEKADNYRWYRVLEFLITHVSDLSIDIVKLLEKIFMRWDDEEEEEEEEDEEYDYEHIETVFRLLLKYHSDNIGVAEILMEKSCNVGSHCVVEDLLLEKFDNISYYLNITLDKCLSRQLDGISISNDGGYGKLLMLFVQRINTKFIDLDSLMSDLCNIGHSSAVLCLLENQQLHCFDIRNVMNKASFHGDLGLVEYLKQNCKAGDFDYKAAMIKACRNSQEETLDVCEWLWANINHDMFDIKAALNNASRHDNIEIVEWILTFVDKGLLDTANALFCACEHGSVHTVKLLLDKSGINTFNFQHAITLACKNENNGYTTITKLLYERADTSIVDMNVILSAACKNYRSHIVQWMIETCDQNMIVTETRDGNKNFINTLDKHLLDISLAINCIVDMDPPKYQIENVEATKNNLLCILLKKFHLKTIDLNKLLTESCKKNWLEIFICLLGKVDHSFLNIREAINVACQRGALNIVKWSLQNIEVKLFDIENVMVESCAYGWLECLVLIQKKCFKYTFNLQQSMIEACTYGRIGIVEWLLQNVNYECFNLPLLLQEAGRNGWKKMFFSLVNTFQFHTSDLHVATNEALANGYLQIVE</sequence>
<accession>A0A8B6BVW2</accession>
<dbReference type="InterPro" id="IPR052050">
    <property type="entry name" value="SecEffector_AnkRepeat"/>
</dbReference>
<dbReference type="AlphaFoldDB" id="A0A8B6BVW2"/>
<proteinExistence type="predicted"/>
<comment type="caution">
    <text evidence="1">The sequence shown here is derived from an EMBL/GenBank/DDBJ whole genome shotgun (WGS) entry which is preliminary data.</text>
</comment>
<dbReference type="PANTHER" id="PTHR46586">
    <property type="entry name" value="ANKYRIN REPEAT-CONTAINING PROTEIN"/>
    <property type="match status" value="1"/>
</dbReference>
<dbReference type="PANTHER" id="PTHR46586:SF3">
    <property type="entry name" value="ANKYRIN REPEAT-CONTAINING PROTEIN"/>
    <property type="match status" value="1"/>
</dbReference>
<dbReference type="InterPro" id="IPR036770">
    <property type="entry name" value="Ankyrin_rpt-contain_sf"/>
</dbReference>
<dbReference type="SUPFAM" id="SSF48403">
    <property type="entry name" value="Ankyrin repeat"/>
    <property type="match status" value="2"/>
</dbReference>